<organism evidence="1 2">
    <name type="scientific">Runella slithyformis (strain ATCC 29530 / DSM 19594 / LMG 11500 / NCIMB 11436 / LSU 4)</name>
    <dbReference type="NCBI Taxonomy" id="761193"/>
    <lineage>
        <taxon>Bacteria</taxon>
        <taxon>Pseudomonadati</taxon>
        <taxon>Bacteroidota</taxon>
        <taxon>Cytophagia</taxon>
        <taxon>Cytophagales</taxon>
        <taxon>Spirosomataceae</taxon>
        <taxon>Runella</taxon>
    </lineage>
</organism>
<sequence length="191" mass="21830">MNPKTQQVIALKNEGWSLRNIAQEVGVSTYTVREIIARTDAPTVPTSEATGIGSINPINDNSRAKLSLTKRFNLLVAELVENSDDCTWLFEEWDDSIHKAKRILDDVLKVCEEEGIEPETLAIYQHTQQLIESMTQVYEFDMENNEESIHFDLSEEIQDDLVDLEISSFEDEFEGKKGSFERKSINPDEDE</sequence>
<protein>
    <submittedName>
        <fullName evidence="1">Uncharacterized protein</fullName>
    </submittedName>
</protein>
<evidence type="ECO:0000313" key="2">
    <source>
        <dbReference type="Proteomes" id="UP000000493"/>
    </source>
</evidence>
<dbReference type="Proteomes" id="UP000000493">
    <property type="component" value="Chromosome"/>
</dbReference>
<dbReference type="KEGG" id="rsi:Runsl_4332"/>
<evidence type="ECO:0000313" key="1">
    <source>
        <dbReference type="EMBL" id="AEI50670.1"/>
    </source>
</evidence>
<reference evidence="1 2" key="2">
    <citation type="journal article" date="2012" name="Stand. Genomic Sci.">
        <title>Complete genome sequence of the aquatic bacterium Runella slithyformis type strain (LSU 4(T)).</title>
        <authorList>
            <person name="Copeland A."/>
            <person name="Zhang X."/>
            <person name="Misra M."/>
            <person name="Lapidus A."/>
            <person name="Nolan M."/>
            <person name="Lucas S."/>
            <person name="Deshpande S."/>
            <person name="Cheng J.F."/>
            <person name="Tapia R."/>
            <person name="Goodwin L.A."/>
            <person name="Pitluck S."/>
            <person name="Liolios K."/>
            <person name="Pagani I."/>
            <person name="Ivanova N."/>
            <person name="Mikhailova N."/>
            <person name="Pati A."/>
            <person name="Chen A."/>
            <person name="Palaniappan K."/>
            <person name="Land M."/>
            <person name="Hauser L."/>
            <person name="Pan C."/>
            <person name="Jeffries C.D."/>
            <person name="Detter J.C."/>
            <person name="Brambilla E.M."/>
            <person name="Rohde M."/>
            <person name="Djao O.D."/>
            <person name="Goker M."/>
            <person name="Sikorski J."/>
            <person name="Tindall B.J."/>
            <person name="Woyke T."/>
            <person name="Bristow J."/>
            <person name="Eisen J.A."/>
            <person name="Markowitz V."/>
            <person name="Hugenholtz P."/>
            <person name="Kyrpides N.C."/>
            <person name="Klenk H.P."/>
            <person name="Mavromatis K."/>
        </authorList>
    </citation>
    <scope>NUCLEOTIDE SEQUENCE [LARGE SCALE GENOMIC DNA]</scope>
    <source>
        <strain evidence="2">ATCC 29530 / DSM 19594 / LMG 11500 / NCIMB 11436 / LSU 4</strain>
    </source>
</reference>
<dbReference type="EMBL" id="CP002859">
    <property type="protein sequence ID" value="AEI50670.1"/>
    <property type="molecule type" value="Genomic_DNA"/>
</dbReference>
<dbReference type="RefSeq" id="WP_013929966.1">
    <property type="nucleotide sequence ID" value="NC_015703.1"/>
</dbReference>
<reference evidence="2" key="1">
    <citation type="submission" date="2011-06" db="EMBL/GenBank/DDBJ databases">
        <title>The complete genome of chromosome of Runella slithyformis DSM 19594.</title>
        <authorList>
            <consortium name="US DOE Joint Genome Institute (JGI-PGF)"/>
            <person name="Lucas S."/>
            <person name="Han J."/>
            <person name="Lapidus A."/>
            <person name="Bruce D."/>
            <person name="Goodwin L."/>
            <person name="Pitluck S."/>
            <person name="Peters L."/>
            <person name="Kyrpides N."/>
            <person name="Mavromatis K."/>
            <person name="Ivanova N."/>
            <person name="Ovchinnikova G."/>
            <person name="Zhang X."/>
            <person name="Misra M."/>
            <person name="Detter J.C."/>
            <person name="Tapia R."/>
            <person name="Han C."/>
            <person name="Land M."/>
            <person name="Hauser L."/>
            <person name="Markowitz V."/>
            <person name="Cheng J.-F."/>
            <person name="Hugenholtz P."/>
            <person name="Woyke T."/>
            <person name="Wu D."/>
            <person name="Tindall B."/>
            <person name="Faehrich R."/>
            <person name="Brambilla E."/>
            <person name="Klenk H.-P."/>
            <person name="Eisen J.A."/>
        </authorList>
    </citation>
    <scope>NUCLEOTIDE SEQUENCE [LARGE SCALE GENOMIC DNA]</scope>
    <source>
        <strain evidence="2">ATCC 29530 / DSM 19594 / LMG 11500 / NCIMB 11436 / LSU 4</strain>
    </source>
</reference>
<name>A0A7U3ZNW9_RUNSL</name>
<dbReference type="Gene3D" id="1.10.10.10">
    <property type="entry name" value="Winged helix-like DNA-binding domain superfamily/Winged helix DNA-binding domain"/>
    <property type="match status" value="1"/>
</dbReference>
<gene>
    <name evidence="1" type="ordered locus">Runsl_4332</name>
</gene>
<accession>A0A7U3ZNW9</accession>
<proteinExistence type="predicted"/>
<keyword evidence="2" id="KW-1185">Reference proteome</keyword>
<dbReference type="AlphaFoldDB" id="A0A7U3ZNW9"/>
<dbReference type="InterPro" id="IPR036388">
    <property type="entry name" value="WH-like_DNA-bd_sf"/>
</dbReference>